<name>A0ABY4HUJ8_CHIFI</name>
<evidence type="ECO:0000313" key="2">
    <source>
        <dbReference type="Proteomes" id="UP000830198"/>
    </source>
</evidence>
<proteinExistence type="predicted"/>
<dbReference type="EMBL" id="CP095855">
    <property type="protein sequence ID" value="UPK66683.1"/>
    <property type="molecule type" value="Genomic_DNA"/>
</dbReference>
<gene>
    <name evidence="1" type="ORF">MYF79_17240</name>
</gene>
<dbReference type="RefSeq" id="WP_247808893.1">
    <property type="nucleotide sequence ID" value="NZ_CP095855.1"/>
</dbReference>
<accession>A0ABY4HUJ8</accession>
<protein>
    <submittedName>
        <fullName evidence="1">Uncharacterized protein</fullName>
    </submittedName>
</protein>
<evidence type="ECO:0000313" key="1">
    <source>
        <dbReference type="EMBL" id="UPK66683.1"/>
    </source>
</evidence>
<organism evidence="1 2">
    <name type="scientific">Chitinophaga filiformis</name>
    <name type="common">Myxococcus filiformis</name>
    <name type="synonym">Flexibacter filiformis</name>
    <dbReference type="NCBI Taxonomy" id="104663"/>
    <lineage>
        <taxon>Bacteria</taxon>
        <taxon>Pseudomonadati</taxon>
        <taxon>Bacteroidota</taxon>
        <taxon>Chitinophagia</taxon>
        <taxon>Chitinophagales</taxon>
        <taxon>Chitinophagaceae</taxon>
        <taxon>Chitinophaga</taxon>
    </lineage>
</organism>
<sequence length="447" mass="51353">MLLLLNMDNMHFLYNSLQLRIRPEDVADVIMELVGNDMSVYERAMLEKAAKGALARSVHSYTSMAQSFSRAIGAERQVKKAIELFKLDEPARDYNIVDNIKEFIVTVSPLIGKNPAYNDFSADRLNREQRMSHGIDLSKRSYNKRWRLLKRLENKLEKFIRELRKHEFQLVSKHGLAHRIKHEDFFSDINTACFIAYYNARCNVRSKFTFQGQDRPFDEISEMLLARCGDSANWWAIAHIYTAQSVLFHLTDEQKGILLGEWTTILQDIAALLRDLWSENLINKATMIVRRGNDSSTWNNTAGAWNKARDNWIDLIFALGMDELLNEICFGKVMRLMAGDLAYGHTMLGGGLDPNTYVWDALPFPWEVIEGKAQCTRIMIFEECRKAKVDPVKSGWIAPRERSVAKFTPTPELVHGVVISNPFLASVLKKHKYYSGKNAKPINPEKN</sequence>
<dbReference type="Proteomes" id="UP000830198">
    <property type="component" value="Chromosome"/>
</dbReference>
<keyword evidence="2" id="KW-1185">Reference proteome</keyword>
<reference evidence="1 2" key="1">
    <citation type="submission" date="2022-04" db="EMBL/GenBank/DDBJ databases">
        <title>The arsenic-methylating capacity of Chitinophaga filiformis YT5 during chitin decomposition.</title>
        <authorList>
            <person name="Chen G."/>
            <person name="Liang Y."/>
        </authorList>
    </citation>
    <scope>NUCLEOTIDE SEQUENCE [LARGE SCALE GENOMIC DNA]</scope>
    <source>
        <strain evidence="1 2">YT5</strain>
    </source>
</reference>